<proteinExistence type="predicted"/>
<dbReference type="AlphaFoldDB" id="A0A1H6VDZ5"/>
<feature type="compositionally biased region" description="Basic residues" evidence="1">
    <location>
        <begin position="139"/>
        <end position="154"/>
    </location>
</feature>
<feature type="compositionally biased region" description="Basic and acidic residues" evidence="1">
    <location>
        <begin position="93"/>
        <end position="117"/>
    </location>
</feature>
<evidence type="ECO:0000313" key="2">
    <source>
        <dbReference type="EMBL" id="SEI98522.1"/>
    </source>
</evidence>
<evidence type="ECO:0000313" key="3">
    <source>
        <dbReference type="Proteomes" id="UP000199379"/>
    </source>
</evidence>
<dbReference type="RefSeq" id="WP_092363251.1">
    <property type="nucleotide sequence ID" value="NZ_BMGV01000003.1"/>
</dbReference>
<reference evidence="2 3" key="1">
    <citation type="submission" date="2016-10" db="EMBL/GenBank/DDBJ databases">
        <authorList>
            <person name="de Groot N.N."/>
        </authorList>
    </citation>
    <scope>NUCLEOTIDE SEQUENCE [LARGE SCALE GENOMIC DNA]</scope>
    <source>
        <strain evidence="2 3">DSM 29340</strain>
    </source>
</reference>
<dbReference type="Proteomes" id="UP000199379">
    <property type="component" value="Unassembled WGS sequence"/>
</dbReference>
<dbReference type="InterPro" id="IPR010995">
    <property type="entry name" value="DNA_repair_Rad51/TF_NusA_a-hlx"/>
</dbReference>
<dbReference type="Pfam" id="PF14520">
    <property type="entry name" value="HHH_5"/>
    <property type="match status" value="1"/>
</dbReference>
<dbReference type="GO" id="GO:0000166">
    <property type="term" value="F:nucleotide binding"/>
    <property type="evidence" value="ECO:0007669"/>
    <property type="project" value="InterPro"/>
</dbReference>
<dbReference type="Gene3D" id="1.10.150.20">
    <property type="entry name" value="5' to 3' exonuclease, C-terminal subdomain"/>
    <property type="match status" value="1"/>
</dbReference>
<dbReference type="OrthoDB" id="7709616at2"/>
<organism evidence="2 3">
    <name type="scientific">Cribrihabitans marinus</name>
    <dbReference type="NCBI Taxonomy" id="1227549"/>
    <lineage>
        <taxon>Bacteria</taxon>
        <taxon>Pseudomonadati</taxon>
        <taxon>Pseudomonadota</taxon>
        <taxon>Alphaproteobacteria</taxon>
        <taxon>Rhodobacterales</taxon>
        <taxon>Paracoccaceae</taxon>
        <taxon>Cribrihabitans</taxon>
    </lineage>
</organism>
<keyword evidence="3" id="KW-1185">Reference proteome</keyword>
<name>A0A1H6VDZ5_9RHOB</name>
<feature type="compositionally biased region" description="Basic and acidic residues" evidence="1">
    <location>
        <begin position="125"/>
        <end position="138"/>
    </location>
</feature>
<sequence length="154" mass="16418">MIPLTDVLGVGESLAHALRSHGFHTARDLAAAKPEDLTAVPRIGSVRAALLIASAREVVGARGNGAAPGQADELEAAEARARAKARKKAKARAKAEKAARKAARLEAEFHKAKEKVKAKARKAKEKLGKDKSKKDKDKKGKKSKDKKSKGKKKS</sequence>
<evidence type="ECO:0000256" key="1">
    <source>
        <dbReference type="SAM" id="MobiDB-lite"/>
    </source>
</evidence>
<feature type="region of interest" description="Disordered" evidence="1">
    <location>
        <begin position="82"/>
        <end position="154"/>
    </location>
</feature>
<protein>
    <submittedName>
        <fullName evidence="2">Helix-hairpin-helix domain-containing protein</fullName>
    </submittedName>
</protein>
<gene>
    <name evidence="2" type="ORF">SAMN05444007_10371</name>
</gene>
<dbReference type="EMBL" id="FNYD01000003">
    <property type="protein sequence ID" value="SEI98522.1"/>
    <property type="molecule type" value="Genomic_DNA"/>
</dbReference>
<accession>A0A1H6VDZ5</accession>
<feature type="compositionally biased region" description="Basic residues" evidence="1">
    <location>
        <begin position="82"/>
        <end position="92"/>
    </location>
</feature>
<dbReference type="SUPFAM" id="SSF47794">
    <property type="entry name" value="Rad51 N-terminal domain-like"/>
    <property type="match status" value="1"/>
</dbReference>